<organism evidence="1 2">
    <name type="scientific">Aeromicrobium ginsengisoli</name>
    <dbReference type="NCBI Taxonomy" id="363867"/>
    <lineage>
        <taxon>Bacteria</taxon>
        <taxon>Bacillati</taxon>
        <taxon>Actinomycetota</taxon>
        <taxon>Actinomycetes</taxon>
        <taxon>Propionibacteriales</taxon>
        <taxon>Nocardioidaceae</taxon>
        <taxon>Aeromicrobium</taxon>
    </lineage>
</organism>
<dbReference type="SUPFAM" id="SSF55961">
    <property type="entry name" value="Bet v1-like"/>
    <property type="match status" value="1"/>
</dbReference>
<dbReference type="InterPro" id="IPR019587">
    <property type="entry name" value="Polyketide_cyclase/dehydratase"/>
</dbReference>
<keyword evidence="2" id="KW-1185">Reference proteome</keyword>
<dbReference type="OrthoDB" id="191189at2"/>
<evidence type="ECO:0000313" key="2">
    <source>
        <dbReference type="Proteomes" id="UP000380867"/>
    </source>
</evidence>
<dbReference type="Pfam" id="PF10604">
    <property type="entry name" value="Polyketide_cyc2"/>
    <property type="match status" value="1"/>
</dbReference>
<name>A0A5M4FC76_9ACTN</name>
<proteinExistence type="predicted"/>
<gene>
    <name evidence="1" type="ORF">ESP70_017670</name>
</gene>
<dbReference type="EMBL" id="SDPQ02000003">
    <property type="protein sequence ID" value="KAA1395956.1"/>
    <property type="molecule type" value="Genomic_DNA"/>
</dbReference>
<dbReference type="Gene3D" id="3.30.530.20">
    <property type="match status" value="1"/>
</dbReference>
<evidence type="ECO:0000313" key="1">
    <source>
        <dbReference type="EMBL" id="KAA1395956.1"/>
    </source>
</evidence>
<dbReference type="AlphaFoldDB" id="A0A5M4FC76"/>
<dbReference type="InterPro" id="IPR023393">
    <property type="entry name" value="START-like_dom_sf"/>
</dbReference>
<reference evidence="1" key="1">
    <citation type="submission" date="2019-09" db="EMBL/GenBank/DDBJ databases">
        <authorList>
            <person name="Li J."/>
        </authorList>
    </citation>
    <scope>NUCLEOTIDE SEQUENCE [LARGE SCALE GENOMIC DNA]</scope>
    <source>
        <strain evidence="1">JCM 14732</strain>
    </source>
</reference>
<accession>A0A5M4FC76</accession>
<dbReference type="CDD" id="cd07822">
    <property type="entry name" value="SRPBCC_4"/>
    <property type="match status" value="1"/>
</dbReference>
<sequence length="153" mass="17071">MSHVITSVTVEIEAPAAFVWDVLVDYPRYSEWNPYTIAVETSLELDDRIDLTLNNPDGSAGTFVNREFIRIVDPPHHLRYDTGDEMEGIFAVRDQWINELGPDRCSYYTTDTLSGEHAGLVMELNGEWVRAGFDSVAHALKARAEALIAGAVT</sequence>
<protein>
    <submittedName>
        <fullName evidence="1">SRPBCC domain-containing protein</fullName>
    </submittedName>
</protein>
<dbReference type="Proteomes" id="UP000380867">
    <property type="component" value="Unassembled WGS sequence"/>
</dbReference>
<dbReference type="RefSeq" id="WP_149690604.1">
    <property type="nucleotide sequence ID" value="NZ_SDPQ02000003.1"/>
</dbReference>
<comment type="caution">
    <text evidence="1">The sequence shown here is derived from an EMBL/GenBank/DDBJ whole genome shotgun (WGS) entry which is preliminary data.</text>
</comment>